<dbReference type="STRING" id="768706.Desor_3902"/>
<comment type="similarity">
    <text evidence="2">Belongs to the FPG family.</text>
</comment>
<sequence length="273" mass="30242">MLELPEAITVAKQLNKHIAGKKIRRVLPPSKVHKFCWYAGDPSEYDAQMSGSTVQGAEGFGIYVEVTFDHGKRLCFNDGVNARLIDSAGAPKNHQLLIEFDDGTALVFTVAMYGSIILHDDTYDNEYYLKSKSAVSPFSHQFEPYFRKMITECKPTLSAKAFLATQQRFPGIGNGVLQDILFAAGIYPKRKLSTFSDSDQDHLLTSVISILRDMTDLGGRDTEKDILGQPGGYRTKLSKNTLALGCPQCEGQLVKETYLGGSIYYCPSCQPPY</sequence>
<keyword evidence="6" id="KW-0234">DNA repair</keyword>
<dbReference type="PANTHER" id="PTHR22993:SF9">
    <property type="entry name" value="FORMAMIDOPYRIMIDINE-DNA GLYCOSYLASE"/>
    <property type="match status" value="1"/>
</dbReference>
<evidence type="ECO:0000256" key="3">
    <source>
        <dbReference type="ARBA" id="ARBA00022763"/>
    </source>
</evidence>
<dbReference type="CDD" id="cd08975">
    <property type="entry name" value="BaFpgNei_N_3"/>
    <property type="match status" value="1"/>
</dbReference>
<dbReference type="PANTHER" id="PTHR22993">
    <property type="entry name" value="FORMAMIDOPYRIMIDINE-DNA GLYCOSYLASE"/>
    <property type="match status" value="1"/>
</dbReference>
<keyword evidence="3" id="KW-0227">DNA damage</keyword>
<keyword evidence="12" id="KW-1185">Reference proteome</keyword>
<protein>
    <submittedName>
        <fullName evidence="11">Formamidopyrimidine-DNA glycosylase</fullName>
    </submittedName>
</protein>
<evidence type="ECO:0000256" key="4">
    <source>
        <dbReference type="ARBA" id="ARBA00022801"/>
    </source>
</evidence>
<dbReference type="Pfam" id="PF01149">
    <property type="entry name" value="Fapy_DNA_glyco"/>
    <property type="match status" value="1"/>
</dbReference>
<keyword evidence="7" id="KW-0456">Lyase</keyword>
<dbReference type="SUPFAM" id="SSF46946">
    <property type="entry name" value="S13-like H2TH domain"/>
    <property type="match status" value="1"/>
</dbReference>
<dbReference type="GO" id="GO:0034039">
    <property type="term" value="F:8-oxo-7,8-dihydroguanine DNA N-glycosylase activity"/>
    <property type="evidence" value="ECO:0007669"/>
    <property type="project" value="TreeGrafter"/>
</dbReference>
<dbReference type="SUPFAM" id="SSF57716">
    <property type="entry name" value="Glucocorticoid receptor-like (DNA-binding domain)"/>
    <property type="match status" value="1"/>
</dbReference>
<evidence type="ECO:0000256" key="2">
    <source>
        <dbReference type="ARBA" id="ARBA00009409"/>
    </source>
</evidence>
<keyword evidence="9" id="KW-0326">Glycosidase</keyword>
<dbReference type="SMART" id="SM01232">
    <property type="entry name" value="H2TH"/>
    <property type="match status" value="1"/>
</dbReference>
<dbReference type="InterPro" id="IPR035937">
    <property type="entry name" value="FPG_N"/>
</dbReference>
<evidence type="ECO:0000313" key="12">
    <source>
        <dbReference type="Proteomes" id="UP000006346"/>
    </source>
</evidence>
<dbReference type="Gene3D" id="1.10.8.50">
    <property type="match status" value="1"/>
</dbReference>
<dbReference type="Gene3D" id="3.20.190.10">
    <property type="entry name" value="MutM-like, N-terminal"/>
    <property type="match status" value="1"/>
</dbReference>
<dbReference type="RefSeq" id="WP_014186154.1">
    <property type="nucleotide sequence ID" value="NC_016584.1"/>
</dbReference>
<accession>G7WBV0</accession>
<dbReference type="InterPro" id="IPR010979">
    <property type="entry name" value="Ribosomal_uS13-like_H2TH"/>
</dbReference>
<evidence type="ECO:0000313" key="11">
    <source>
        <dbReference type="EMBL" id="AET69347.1"/>
    </source>
</evidence>
<dbReference type="GO" id="GO:0006284">
    <property type="term" value="P:base-excision repair"/>
    <property type="evidence" value="ECO:0007669"/>
    <property type="project" value="InterPro"/>
</dbReference>
<evidence type="ECO:0000256" key="5">
    <source>
        <dbReference type="ARBA" id="ARBA00023125"/>
    </source>
</evidence>
<keyword evidence="5" id="KW-0238">DNA-binding</keyword>
<keyword evidence="4" id="KW-0378">Hydrolase</keyword>
<name>G7WBV0_DESOD</name>
<dbReference type="OrthoDB" id="9800855at2"/>
<proteinExistence type="inferred from homology"/>
<feature type="domain" description="Formamidopyrimidine-DNA glycosylase catalytic" evidence="10">
    <location>
        <begin position="2"/>
        <end position="134"/>
    </location>
</feature>
<keyword evidence="8" id="KW-0511">Multifunctional enzyme</keyword>
<dbReference type="PROSITE" id="PS51068">
    <property type="entry name" value="FPG_CAT"/>
    <property type="match status" value="1"/>
</dbReference>
<dbReference type="eggNOG" id="COG0266">
    <property type="taxonomic scope" value="Bacteria"/>
</dbReference>
<dbReference type="InterPro" id="IPR012319">
    <property type="entry name" value="FPG_cat"/>
</dbReference>
<evidence type="ECO:0000256" key="7">
    <source>
        <dbReference type="ARBA" id="ARBA00023239"/>
    </source>
</evidence>
<organism evidence="11 12">
    <name type="scientific">Desulfosporosinus orientis (strain ATCC 19365 / DSM 765 / NCIMB 8382 / VKM B-1628 / Singapore I)</name>
    <name type="common">Desulfotomaculum orientis</name>
    <dbReference type="NCBI Taxonomy" id="768706"/>
    <lineage>
        <taxon>Bacteria</taxon>
        <taxon>Bacillati</taxon>
        <taxon>Bacillota</taxon>
        <taxon>Clostridia</taxon>
        <taxon>Eubacteriales</taxon>
        <taxon>Desulfitobacteriaceae</taxon>
        <taxon>Desulfosporosinus</taxon>
    </lineage>
</organism>
<dbReference type="PATRIC" id="fig|768706.3.peg.3946"/>
<dbReference type="GO" id="GO:0016829">
    <property type="term" value="F:lyase activity"/>
    <property type="evidence" value="ECO:0007669"/>
    <property type="project" value="UniProtKB-KW"/>
</dbReference>
<evidence type="ECO:0000256" key="9">
    <source>
        <dbReference type="ARBA" id="ARBA00023295"/>
    </source>
</evidence>
<evidence type="ECO:0000256" key="8">
    <source>
        <dbReference type="ARBA" id="ARBA00023268"/>
    </source>
</evidence>
<evidence type="ECO:0000259" key="10">
    <source>
        <dbReference type="PROSITE" id="PS51068"/>
    </source>
</evidence>
<dbReference type="Proteomes" id="UP000006346">
    <property type="component" value="Chromosome"/>
</dbReference>
<dbReference type="SUPFAM" id="SSF81624">
    <property type="entry name" value="N-terminal domain of MutM-like DNA repair proteins"/>
    <property type="match status" value="1"/>
</dbReference>
<dbReference type="GO" id="GO:0003684">
    <property type="term" value="F:damaged DNA binding"/>
    <property type="evidence" value="ECO:0007669"/>
    <property type="project" value="InterPro"/>
</dbReference>
<evidence type="ECO:0000256" key="6">
    <source>
        <dbReference type="ARBA" id="ARBA00023204"/>
    </source>
</evidence>
<dbReference type="EMBL" id="CP003108">
    <property type="protein sequence ID" value="AET69347.1"/>
    <property type="molecule type" value="Genomic_DNA"/>
</dbReference>
<evidence type="ECO:0000256" key="1">
    <source>
        <dbReference type="ARBA" id="ARBA00001668"/>
    </source>
</evidence>
<reference evidence="11 12" key="2">
    <citation type="journal article" date="2012" name="J. Bacteriol.">
        <title>Complete genome sequences of Desulfosporosinus orientis DSM765T, Desulfosporosinus youngiae DSM17734T, Desulfosporosinus meridiei DSM13257T, and Desulfosporosinus acidiphilus DSM22704T.</title>
        <authorList>
            <person name="Pester M."/>
            <person name="Brambilla E."/>
            <person name="Alazard D."/>
            <person name="Rattei T."/>
            <person name="Weinmaier T."/>
            <person name="Han J."/>
            <person name="Lucas S."/>
            <person name="Lapidus A."/>
            <person name="Cheng J.F."/>
            <person name="Goodwin L."/>
            <person name="Pitluck S."/>
            <person name="Peters L."/>
            <person name="Ovchinnikova G."/>
            <person name="Teshima H."/>
            <person name="Detter J.C."/>
            <person name="Han C.S."/>
            <person name="Tapia R."/>
            <person name="Land M.L."/>
            <person name="Hauser L."/>
            <person name="Kyrpides N.C."/>
            <person name="Ivanova N.N."/>
            <person name="Pagani I."/>
            <person name="Huntmann M."/>
            <person name="Wei C.L."/>
            <person name="Davenport K.W."/>
            <person name="Daligault H."/>
            <person name="Chain P.S."/>
            <person name="Chen A."/>
            <person name="Mavromatis K."/>
            <person name="Markowitz V."/>
            <person name="Szeto E."/>
            <person name="Mikhailova N."/>
            <person name="Pati A."/>
            <person name="Wagner M."/>
            <person name="Woyke T."/>
            <person name="Ollivier B."/>
            <person name="Klenk H.P."/>
            <person name="Spring S."/>
            <person name="Loy A."/>
        </authorList>
    </citation>
    <scope>NUCLEOTIDE SEQUENCE [LARGE SCALE GENOMIC DNA]</scope>
    <source>
        <strain evidence="12">ATCC 19365 / DSM 765 / NCIMB 8382 / VKM B-1628</strain>
    </source>
</reference>
<comment type="catalytic activity">
    <reaction evidence="1">
        <text>Hydrolysis of DNA containing ring-opened 7-methylguanine residues, releasing 2,6-diamino-4-hydroxy-5-(N-methyl)formamidopyrimidine.</text>
        <dbReference type="EC" id="3.2.2.23"/>
    </reaction>
</comment>
<dbReference type="GO" id="GO:0008270">
    <property type="term" value="F:zinc ion binding"/>
    <property type="evidence" value="ECO:0007669"/>
    <property type="project" value="InterPro"/>
</dbReference>
<reference evidence="12" key="1">
    <citation type="submission" date="2011-11" db="EMBL/GenBank/DDBJ databases">
        <title>Complete sequence of Desulfosporosinus orientis DSM 765.</title>
        <authorList>
            <person name="Lucas S."/>
            <person name="Han J."/>
            <person name="Lapidus A."/>
            <person name="Cheng J.-F."/>
            <person name="Goodwin L."/>
            <person name="Pitluck S."/>
            <person name="Peters L."/>
            <person name="Ovchinnikova G."/>
            <person name="Teshima H."/>
            <person name="Detter J.C."/>
            <person name="Han C."/>
            <person name="Tapia R."/>
            <person name="Land M."/>
            <person name="Hauser L."/>
            <person name="Kyrpides N."/>
            <person name="Ivanova N."/>
            <person name="Pagani I."/>
            <person name="Pester M."/>
            <person name="Spring S."/>
            <person name="Ollivier B."/>
            <person name="Rattei T."/>
            <person name="Klenk H.-P."/>
            <person name="Wagner M."/>
            <person name="Loy A."/>
            <person name="Woyke T."/>
        </authorList>
    </citation>
    <scope>NUCLEOTIDE SEQUENCE [LARGE SCALE GENOMIC DNA]</scope>
    <source>
        <strain evidence="12">ATCC 19365 / DSM 765 / NCIMB 8382 / VKM B-1628</strain>
    </source>
</reference>
<dbReference type="InterPro" id="IPR015886">
    <property type="entry name" value="H2TH_FPG"/>
</dbReference>
<dbReference type="GO" id="GO:0003906">
    <property type="term" value="F:DNA-(apurinic or apyrimidinic site) endonuclease activity"/>
    <property type="evidence" value="ECO:0007669"/>
    <property type="project" value="InterPro"/>
</dbReference>
<dbReference type="HOGENOM" id="CLU_068228_0_0_9"/>
<dbReference type="KEGG" id="dor:Desor_3902"/>
<dbReference type="AlphaFoldDB" id="G7WBV0"/>
<gene>
    <name evidence="11" type="ordered locus">Desor_3902</name>
</gene>